<reference evidence="1 2" key="1">
    <citation type="submission" date="2017-09" db="EMBL/GenBank/DDBJ databases">
        <title>Large-scale bioinformatics analysis of Bacillus genomes uncovers conserved roles of natural products in bacterial physiology.</title>
        <authorList>
            <consortium name="Agbiome Team Llc"/>
            <person name="Bleich R.M."/>
            <person name="Grubbs K.J."/>
            <person name="Santa Maria K.C."/>
            <person name="Allen S.E."/>
            <person name="Farag S."/>
            <person name="Shank E.A."/>
            <person name="Bowers A."/>
        </authorList>
    </citation>
    <scope>NUCLEOTIDE SEQUENCE [LARGE SCALE GENOMIC DNA]</scope>
    <source>
        <strain evidence="1 2">AFS010764</strain>
    </source>
</reference>
<sequence>MNTQAWIMIGAFLTIVLLTQIGRKVFTTTKAVLPFILCGISVYLFVEEIPTSGSNMTALIIMTMVGMIMGGLMLFTVKVEYGSDNKAYVTAGIPYLCLWIIGLGWRVVLAYVATDWYPQQFVDFMVSNHLDFNVIAPAFVFFTIAMVVIRTIGIVIRIQRYRKNLKQIKEIG</sequence>
<protein>
    <recommendedName>
        <fullName evidence="3">DUF1453 domain-containing protein</fullName>
    </recommendedName>
</protein>
<evidence type="ECO:0008006" key="3">
    <source>
        <dbReference type="Google" id="ProtNLM"/>
    </source>
</evidence>
<comment type="caution">
    <text evidence="1">The sequence shown here is derived from an EMBL/GenBank/DDBJ whole genome shotgun (WGS) entry which is preliminary data.</text>
</comment>
<dbReference type="Proteomes" id="UP000220621">
    <property type="component" value="Unassembled WGS sequence"/>
</dbReference>
<dbReference type="AlphaFoldDB" id="A0A1A9PNP7"/>
<evidence type="ECO:0000313" key="1">
    <source>
        <dbReference type="EMBL" id="PEM43229.1"/>
    </source>
</evidence>
<dbReference type="RefSeq" id="WP_064476891.1">
    <property type="nucleotide sequence ID" value="NZ_JAKGBO010000006.1"/>
</dbReference>
<organism evidence="1 2">
    <name type="scientific">Bacillus wiedmannii</name>
    <dbReference type="NCBI Taxonomy" id="1890302"/>
    <lineage>
        <taxon>Bacteria</taxon>
        <taxon>Bacillati</taxon>
        <taxon>Bacillota</taxon>
        <taxon>Bacilli</taxon>
        <taxon>Bacillales</taxon>
        <taxon>Bacillaceae</taxon>
        <taxon>Bacillus</taxon>
        <taxon>Bacillus cereus group</taxon>
    </lineage>
</organism>
<proteinExistence type="predicted"/>
<gene>
    <name evidence="1" type="ORF">CN611_30275</name>
</gene>
<evidence type="ECO:0000313" key="2">
    <source>
        <dbReference type="Proteomes" id="UP000220621"/>
    </source>
</evidence>
<dbReference type="EMBL" id="NUDL01000159">
    <property type="protein sequence ID" value="PEM43229.1"/>
    <property type="molecule type" value="Genomic_DNA"/>
</dbReference>
<accession>A0A1A9PNP7</accession>
<name>A0A1A9PNP7_9BACI</name>